<reference evidence="10 11" key="1">
    <citation type="journal article" date="2012" name="Science">
        <title>The Paleozoic origin of enzymatic lignin decomposition reconstructed from 31 fungal genomes.</title>
        <authorList>
            <person name="Floudas D."/>
            <person name="Binder M."/>
            <person name="Riley R."/>
            <person name="Barry K."/>
            <person name="Blanchette R.A."/>
            <person name="Henrissat B."/>
            <person name="Martinez A.T."/>
            <person name="Otillar R."/>
            <person name="Spatafora J.W."/>
            <person name="Yadav J.S."/>
            <person name="Aerts A."/>
            <person name="Benoit I."/>
            <person name="Boyd A."/>
            <person name="Carlson A."/>
            <person name="Copeland A."/>
            <person name="Coutinho P.M."/>
            <person name="de Vries R.P."/>
            <person name="Ferreira P."/>
            <person name="Findley K."/>
            <person name="Foster B."/>
            <person name="Gaskell J."/>
            <person name="Glotzer D."/>
            <person name="Gorecki P."/>
            <person name="Heitman J."/>
            <person name="Hesse C."/>
            <person name="Hori C."/>
            <person name="Igarashi K."/>
            <person name="Jurgens J.A."/>
            <person name="Kallen N."/>
            <person name="Kersten P."/>
            <person name="Kohler A."/>
            <person name="Kuees U."/>
            <person name="Kumar T.K.A."/>
            <person name="Kuo A."/>
            <person name="LaButti K."/>
            <person name="Larrondo L.F."/>
            <person name="Lindquist E."/>
            <person name="Ling A."/>
            <person name="Lombard V."/>
            <person name="Lucas S."/>
            <person name="Lundell T."/>
            <person name="Martin R."/>
            <person name="McLaughlin D.J."/>
            <person name="Morgenstern I."/>
            <person name="Morin E."/>
            <person name="Murat C."/>
            <person name="Nagy L.G."/>
            <person name="Nolan M."/>
            <person name="Ohm R.A."/>
            <person name="Patyshakuliyeva A."/>
            <person name="Rokas A."/>
            <person name="Ruiz-Duenas F.J."/>
            <person name="Sabat G."/>
            <person name="Salamov A."/>
            <person name="Samejima M."/>
            <person name="Schmutz J."/>
            <person name="Slot J.C."/>
            <person name="St John F."/>
            <person name="Stenlid J."/>
            <person name="Sun H."/>
            <person name="Sun S."/>
            <person name="Syed K."/>
            <person name="Tsang A."/>
            <person name="Wiebenga A."/>
            <person name="Young D."/>
            <person name="Pisabarro A."/>
            <person name="Eastwood D.C."/>
            <person name="Martin F."/>
            <person name="Cullen D."/>
            <person name="Grigoriev I.V."/>
            <person name="Hibbett D.S."/>
        </authorList>
    </citation>
    <scope>NUCLEOTIDE SEQUENCE [LARGE SCALE GENOMIC DNA]</scope>
    <source>
        <strain evidence="10 11">DJM-731 SS1</strain>
    </source>
</reference>
<dbReference type="Gene3D" id="3.30.70.80">
    <property type="entry name" value="Peptidase S8 propeptide/proteinase inhibitor I9"/>
    <property type="match status" value="1"/>
</dbReference>
<evidence type="ECO:0000256" key="7">
    <source>
        <dbReference type="SAM" id="SignalP"/>
    </source>
</evidence>
<dbReference type="PROSITE" id="PS00138">
    <property type="entry name" value="SUBTILASE_SER"/>
    <property type="match status" value="1"/>
</dbReference>
<evidence type="ECO:0000256" key="5">
    <source>
        <dbReference type="PROSITE-ProRule" id="PRU01240"/>
    </source>
</evidence>
<dbReference type="SUPFAM" id="SSF54897">
    <property type="entry name" value="Protease propeptides/inhibitors"/>
    <property type="match status" value="1"/>
</dbReference>
<sequence>MLPSVLISALALTSITVVASPLSTGYHPDAPSQASLAFAPLLADPPQPIDDSYIIVFKKDVSVDQITSHLALLQQFTGLNPLSAEDEGGVQHFYDGSAGVKGYAGRFSEATLDSIRMQPEVDYVEKDQVVHTQGDVVKERNAPWGLARVSHRPALRLSTFKEYLYDEDGGDGVDVYVIDTGIRIDHVEFENRAKWGQTFVDDGDYDGNGHGTHCAGTIASRTYGVAKSANVIAVKVLGANGSGSMSGVVSGVNWAASQASKKLAEAKAELAQSGRTKHKGSVANMSLGGGKSKVLDAAVNGAVENGMHFAVAAGNDNKDACDYSPAAAELAVTVGASTLADQRAYFSNFGKCVDVFAPGLNILSTWATSNMSTNTISGTSMASPHTAGLLAYLLSIYPSASFDPVLGGFVPEALAFIPPKQTTVSYLSSILGRFLPFPLLPVQNMLDSSVAPVPAIITPAQLKKALINLATEGILTDLPAGTVNKLIYNNATIAK</sequence>
<dbReference type="InterPro" id="IPR015500">
    <property type="entry name" value="Peptidase_S8_subtilisin-rel"/>
</dbReference>
<keyword evidence="7" id="KW-0732">Signal</keyword>
<evidence type="ECO:0000256" key="6">
    <source>
        <dbReference type="RuleBase" id="RU003355"/>
    </source>
</evidence>
<evidence type="ECO:0000313" key="11">
    <source>
        <dbReference type="Proteomes" id="UP000030653"/>
    </source>
</evidence>
<dbReference type="GO" id="GO:0006508">
    <property type="term" value="P:proteolysis"/>
    <property type="evidence" value="ECO:0007669"/>
    <property type="project" value="UniProtKB-KW"/>
</dbReference>
<keyword evidence="4 5" id="KW-0720">Serine protease</keyword>
<evidence type="ECO:0000259" key="8">
    <source>
        <dbReference type="Pfam" id="PF00082"/>
    </source>
</evidence>
<dbReference type="Pfam" id="PF05922">
    <property type="entry name" value="Inhibitor_I9"/>
    <property type="match status" value="1"/>
</dbReference>
<dbReference type="HOGENOM" id="CLU_011263_1_4_1"/>
<feature type="signal peptide" evidence="7">
    <location>
        <begin position="1"/>
        <end position="19"/>
    </location>
</feature>
<dbReference type="Gene3D" id="3.40.50.200">
    <property type="entry name" value="Peptidase S8/S53 domain"/>
    <property type="match status" value="1"/>
</dbReference>
<dbReference type="InterPro" id="IPR036852">
    <property type="entry name" value="Peptidase_S8/S53_dom_sf"/>
</dbReference>
<dbReference type="InterPro" id="IPR010259">
    <property type="entry name" value="S8pro/Inhibitor_I9"/>
</dbReference>
<feature type="active site" description="Charge relay system" evidence="5">
    <location>
        <position position="210"/>
    </location>
</feature>
<dbReference type="RefSeq" id="XP_040623847.1">
    <property type="nucleotide sequence ID" value="XM_040774140.1"/>
</dbReference>
<evidence type="ECO:0008006" key="12">
    <source>
        <dbReference type="Google" id="ProtNLM"/>
    </source>
</evidence>
<gene>
    <name evidence="10" type="ORF">DACRYDRAFT_25389</name>
</gene>
<dbReference type="InterPro" id="IPR034193">
    <property type="entry name" value="PCSK9_ProteinaseK-like"/>
</dbReference>
<accession>M5FQF3</accession>
<dbReference type="PROSITE" id="PS00136">
    <property type="entry name" value="SUBTILASE_ASP"/>
    <property type="match status" value="1"/>
</dbReference>
<comment type="similarity">
    <text evidence="1 5 6">Belongs to the peptidase S8 family.</text>
</comment>
<name>M5FQF3_DACPD</name>
<dbReference type="PANTHER" id="PTHR43806:SF11">
    <property type="entry name" value="CEREVISIN-RELATED"/>
    <property type="match status" value="1"/>
</dbReference>
<dbReference type="GO" id="GO:0004252">
    <property type="term" value="F:serine-type endopeptidase activity"/>
    <property type="evidence" value="ECO:0007669"/>
    <property type="project" value="UniProtKB-UniRule"/>
</dbReference>
<dbReference type="PANTHER" id="PTHR43806">
    <property type="entry name" value="PEPTIDASE S8"/>
    <property type="match status" value="1"/>
</dbReference>
<keyword evidence="3 5" id="KW-0378">Hydrolase</keyword>
<dbReference type="InterPro" id="IPR023827">
    <property type="entry name" value="Peptidase_S8_Asp-AS"/>
</dbReference>
<dbReference type="InterPro" id="IPR050131">
    <property type="entry name" value="Peptidase_S8_subtilisin-like"/>
</dbReference>
<dbReference type="PROSITE" id="PS00137">
    <property type="entry name" value="SUBTILASE_HIS"/>
    <property type="match status" value="1"/>
</dbReference>
<keyword evidence="2 5" id="KW-0645">Protease</keyword>
<feature type="chain" id="PRO_5004067138" description="Serine-type endopeptidase" evidence="7">
    <location>
        <begin position="20"/>
        <end position="495"/>
    </location>
</feature>
<dbReference type="Pfam" id="PF00082">
    <property type="entry name" value="Peptidase_S8"/>
    <property type="match status" value="1"/>
</dbReference>
<dbReference type="CDD" id="cd04077">
    <property type="entry name" value="Peptidases_S8_PCSK9_ProteinaseK_like"/>
    <property type="match status" value="1"/>
</dbReference>
<dbReference type="OMA" id="RHPDVDY"/>
<evidence type="ECO:0000259" key="9">
    <source>
        <dbReference type="Pfam" id="PF05922"/>
    </source>
</evidence>
<evidence type="ECO:0000256" key="4">
    <source>
        <dbReference type="ARBA" id="ARBA00022825"/>
    </source>
</evidence>
<keyword evidence="11" id="KW-1185">Reference proteome</keyword>
<dbReference type="STRING" id="1858805.M5FQF3"/>
<proteinExistence type="inferred from homology"/>
<evidence type="ECO:0000256" key="2">
    <source>
        <dbReference type="ARBA" id="ARBA00022670"/>
    </source>
</evidence>
<feature type="active site" description="Charge relay system" evidence="5">
    <location>
        <position position="179"/>
    </location>
</feature>
<dbReference type="EMBL" id="JH795879">
    <property type="protein sequence ID" value="EJT96949.1"/>
    <property type="molecule type" value="Genomic_DNA"/>
</dbReference>
<dbReference type="PRINTS" id="PR00723">
    <property type="entry name" value="SUBTILISIN"/>
</dbReference>
<dbReference type="InterPro" id="IPR000209">
    <property type="entry name" value="Peptidase_S8/S53_dom"/>
</dbReference>
<feature type="domain" description="Peptidase S8/S53" evidence="8">
    <location>
        <begin position="170"/>
        <end position="400"/>
    </location>
</feature>
<evidence type="ECO:0000256" key="3">
    <source>
        <dbReference type="ARBA" id="ARBA00022801"/>
    </source>
</evidence>
<dbReference type="OrthoDB" id="206201at2759"/>
<evidence type="ECO:0000256" key="1">
    <source>
        <dbReference type="ARBA" id="ARBA00011073"/>
    </source>
</evidence>
<dbReference type="InterPro" id="IPR022398">
    <property type="entry name" value="Peptidase_S8_His-AS"/>
</dbReference>
<protein>
    <recommendedName>
        <fullName evidence="12">Serine-type endopeptidase</fullName>
    </recommendedName>
</protein>
<dbReference type="AlphaFoldDB" id="M5FQF3"/>
<dbReference type="Proteomes" id="UP000030653">
    <property type="component" value="Unassembled WGS sequence"/>
</dbReference>
<dbReference type="InterPro" id="IPR037045">
    <property type="entry name" value="S8pro/Inhibitor_I9_sf"/>
</dbReference>
<dbReference type="GeneID" id="63689202"/>
<organism evidence="10 11">
    <name type="scientific">Dacryopinax primogenitus (strain DJM 731)</name>
    <name type="common">Brown rot fungus</name>
    <dbReference type="NCBI Taxonomy" id="1858805"/>
    <lineage>
        <taxon>Eukaryota</taxon>
        <taxon>Fungi</taxon>
        <taxon>Dikarya</taxon>
        <taxon>Basidiomycota</taxon>
        <taxon>Agaricomycotina</taxon>
        <taxon>Dacrymycetes</taxon>
        <taxon>Dacrymycetales</taxon>
        <taxon>Dacrymycetaceae</taxon>
        <taxon>Dacryopinax</taxon>
    </lineage>
</organism>
<feature type="domain" description="Inhibitor I9" evidence="9">
    <location>
        <begin position="52"/>
        <end position="133"/>
    </location>
</feature>
<feature type="active site" description="Charge relay system" evidence="5">
    <location>
        <position position="380"/>
    </location>
</feature>
<dbReference type="GO" id="GO:0005615">
    <property type="term" value="C:extracellular space"/>
    <property type="evidence" value="ECO:0007669"/>
    <property type="project" value="TreeGrafter"/>
</dbReference>
<dbReference type="SUPFAM" id="SSF52743">
    <property type="entry name" value="Subtilisin-like"/>
    <property type="match status" value="1"/>
</dbReference>
<dbReference type="PROSITE" id="PS51892">
    <property type="entry name" value="SUBTILASE"/>
    <property type="match status" value="1"/>
</dbReference>
<evidence type="ECO:0000313" key="10">
    <source>
        <dbReference type="EMBL" id="EJT96949.1"/>
    </source>
</evidence>
<dbReference type="InterPro" id="IPR023828">
    <property type="entry name" value="Peptidase_S8_Ser-AS"/>
</dbReference>